<sequence>MNDAHRKHLAAYMNDMLAVERDLSQAVRGQLEDERIDRHEGLRDLLLDVVAGSEGRTDILRKISQSEGGVLGAAVKGTVMAVAGTLAGIYGRLREHPVSRMVRDDIIALDVAVTGYGMLLTLARCLDQKESIAFAQLALLGCPPLVTRLDHVLPLIIAAELAEDAPVPAPDGAELAQDAIRQVWQQLPSR</sequence>
<dbReference type="SUPFAM" id="SSF47240">
    <property type="entry name" value="Ferritin-like"/>
    <property type="match status" value="1"/>
</dbReference>
<dbReference type="EMBL" id="JBBUKT010000007">
    <property type="protein sequence ID" value="MEK7952246.1"/>
    <property type="molecule type" value="Genomic_DNA"/>
</dbReference>
<gene>
    <name evidence="1" type="ORF">WKV53_17180</name>
</gene>
<dbReference type="InterPro" id="IPR012347">
    <property type="entry name" value="Ferritin-like"/>
</dbReference>
<dbReference type="Gene3D" id="1.20.1260.10">
    <property type="match status" value="1"/>
</dbReference>
<reference evidence="1 2" key="1">
    <citation type="submission" date="2024-04" db="EMBL/GenBank/DDBJ databases">
        <title>Luteolibacter sp. isolated from soil.</title>
        <authorList>
            <person name="An J."/>
        </authorList>
    </citation>
    <scope>NUCLEOTIDE SEQUENCE [LARGE SCALE GENOMIC DNA]</scope>
    <source>
        <strain evidence="1 2">Y139</strain>
    </source>
</reference>
<accession>A0ABU9AYQ1</accession>
<proteinExistence type="predicted"/>
<evidence type="ECO:0008006" key="3">
    <source>
        <dbReference type="Google" id="ProtNLM"/>
    </source>
</evidence>
<dbReference type="InterPro" id="IPR009078">
    <property type="entry name" value="Ferritin-like_SF"/>
</dbReference>
<comment type="caution">
    <text evidence="1">The sequence shown here is derived from an EMBL/GenBank/DDBJ whole genome shotgun (WGS) entry which is preliminary data.</text>
</comment>
<organism evidence="1 2">
    <name type="scientific">Luteolibacter soli</name>
    <dbReference type="NCBI Taxonomy" id="3135280"/>
    <lineage>
        <taxon>Bacteria</taxon>
        <taxon>Pseudomonadati</taxon>
        <taxon>Verrucomicrobiota</taxon>
        <taxon>Verrucomicrobiia</taxon>
        <taxon>Verrucomicrobiales</taxon>
        <taxon>Verrucomicrobiaceae</taxon>
        <taxon>Luteolibacter</taxon>
    </lineage>
</organism>
<evidence type="ECO:0000313" key="2">
    <source>
        <dbReference type="Proteomes" id="UP001371305"/>
    </source>
</evidence>
<dbReference type="RefSeq" id="WP_341406004.1">
    <property type="nucleotide sequence ID" value="NZ_JBBUKT010000007.1"/>
</dbReference>
<evidence type="ECO:0000313" key="1">
    <source>
        <dbReference type="EMBL" id="MEK7952246.1"/>
    </source>
</evidence>
<name>A0ABU9AYQ1_9BACT</name>
<protein>
    <recommendedName>
        <fullName evidence="3">DUF892 family protein</fullName>
    </recommendedName>
</protein>
<dbReference type="Proteomes" id="UP001371305">
    <property type="component" value="Unassembled WGS sequence"/>
</dbReference>
<keyword evidence="2" id="KW-1185">Reference proteome</keyword>